<dbReference type="GeneID" id="5437146"/>
<evidence type="ECO:0000256" key="1">
    <source>
        <dbReference type="SAM" id="MobiDB-lite"/>
    </source>
</evidence>
<dbReference type="OrthoDB" id="3536824at2759"/>
<dbReference type="KEGG" id="bfu:BCIN_11g01160"/>
<evidence type="ECO:0000313" key="2">
    <source>
        <dbReference type="EMBL" id="ATZ54783.1"/>
    </source>
</evidence>
<evidence type="ECO:0000313" key="3">
    <source>
        <dbReference type="Proteomes" id="UP000001798"/>
    </source>
</evidence>
<dbReference type="AlphaFoldDB" id="A0A384JW30"/>
<keyword evidence="3" id="KW-1185">Reference proteome</keyword>
<organism evidence="2 3">
    <name type="scientific">Botryotinia fuckeliana (strain B05.10)</name>
    <name type="common">Noble rot fungus</name>
    <name type="synonym">Botrytis cinerea</name>
    <dbReference type="NCBI Taxonomy" id="332648"/>
    <lineage>
        <taxon>Eukaryota</taxon>
        <taxon>Fungi</taxon>
        <taxon>Dikarya</taxon>
        <taxon>Ascomycota</taxon>
        <taxon>Pezizomycotina</taxon>
        <taxon>Leotiomycetes</taxon>
        <taxon>Helotiales</taxon>
        <taxon>Sclerotiniaceae</taxon>
        <taxon>Botrytis</taxon>
    </lineage>
</organism>
<feature type="region of interest" description="Disordered" evidence="1">
    <location>
        <begin position="227"/>
        <end position="253"/>
    </location>
</feature>
<dbReference type="EMBL" id="CP009815">
    <property type="protein sequence ID" value="ATZ54783.1"/>
    <property type="molecule type" value="Genomic_DNA"/>
</dbReference>
<feature type="compositionally biased region" description="Polar residues" evidence="1">
    <location>
        <begin position="243"/>
        <end position="253"/>
    </location>
</feature>
<reference evidence="2 3" key="1">
    <citation type="journal article" date="2011" name="PLoS Genet.">
        <title>Genomic analysis of the necrotrophic fungal pathogens Sclerotinia sclerotiorum and Botrytis cinerea.</title>
        <authorList>
            <person name="Amselem J."/>
            <person name="Cuomo C.A."/>
            <person name="van Kan J.A."/>
            <person name="Viaud M."/>
            <person name="Benito E.P."/>
            <person name="Couloux A."/>
            <person name="Coutinho P.M."/>
            <person name="de Vries R.P."/>
            <person name="Dyer P.S."/>
            <person name="Fillinger S."/>
            <person name="Fournier E."/>
            <person name="Gout L."/>
            <person name="Hahn M."/>
            <person name="Kohn L."/>
            <person name="Lapalu N."/>
            <person name="Plummer K.M."/>
            <person name="Pradier J.M."/>
            <person name="Quevillon E."/>
            <person name="Sharon A."/>
            <person name="Simon A."/>
            <person name="ten Have A."/>
            <person name="Tudzynski B."/>
            <person name="Tudzynski P."/>
            <person name="Wincker P."/>
            <person name="Andrew M."/>
            <person name="Anthouard V."/>
            <person name="Beever R.E."/>
            <person name="Beffa R."/>
            <person name="Benoit I."/>
            <person name="Bouzid O."/>
            <person name="Brault B."/>
            <person name="Chen Z."/>
            <person name="Choquer M."/>
            <person name="Collemare J."/>
            <person name="Cotton P."/>
            <person name="Danchin E.G."/>
            <person name="Da Silva C."/>
            <person name="Gautier A."/>
            <person name="Giraud C."/>
            <person name="Giraud T."/>
            <person name="Gonzalez C."/>
            <person name="Grossetete S."/>
            <person name="Guldener U."/>
            <person name="Henrissat B."/>
            <person name="Howlett B.J."/>
            <person name="Kodira C."/>
            <person name="Kretschmer M."/>
            <person name="Lappartient A."/>
            <person name="Leroch M."/>
            <person name="Levis C."/>
            <person name="Mauceli E."/>
            <person name="Neuveglise C."/>
            <person name="Oeser B."/>
            <person name="Pearson M."/>
            <person name="Poulain J."/>
            <person name="Poussereau N."/>
            <person name="Quesneville H."/>
            <person name="Rascle C."/>
            <person name="Schumacher J."/>
            <person name="Segurens B."/>
            <person name="Sexton A."/>
            <person name="Silva E."/>
            <person name="Sirven C."/>
            <person name="Soanes D.M."/>
            <person name="Talbot N.J."/>
            <person name="Templeton M."/>
            <person name="Yandava C."/>
            <person name="Yarden O."/>
            <person name="Zeng Q."/>
            <person name="Rollins J.A."/>
            <person name="Lebrun M.H."/>
            <person name="Dickman M."/>
        </authorList>
    </citation>
    <scope>NUCLEOTIDE SEQUENCE [LARGE SCALE GENOMIC DNA]</scope>
    <source>
        <strain evidence="2 3">B05.10</strain>
    </source>
</reference>
<proteinExistence type="predicted"/>
<dbReference type="VEuPathDB" id="FungiDB:Bcin11g01160"/>
<reference evidence="2 3" key="3">
    <citation type="journal article" date="2017" name="Mol. Plant Pathol.">
        <title>A gapless genome sequence of the fungus Botrytis cinerea.</title>
        <authorList>
            <person name="Van Kan J.A."/>
            <person name="Stassen J.H."/>
            <person name="Mosbach A."/>
            <person name="Van Der Lee T.A."/>
            <person name="Faino L."/>
            <person name="Farmer A.D."/>
            <person name="Papasotiriou D.G."/>
            <person name="Zhou S."/>
            <person name="Seidl M.F."/>
            <person name="Cottam E."/>
            <person name="Edel D."/>
            <person name="Hahn M."/>
            <person name="Schwartz D.C."/>
            <person name="Dietrich R.A."/>
            <person name="Widdison S."/>
            <person name="Scalliet G."/>
        </authorList>
    </citation>
    <scope>NUCLEOTIDE SEQUENCE [LARGE SCALE GENOMIC DNA]</scope>
    <source>
        <strain evidence="2 3">B05.10</strain>
    </source>
</reference>
<name>A0A384JW30_BOTFB</name>
<reference evidence="2 3" key="2">
    <citation type="journal article" date="2012" name="Eukaryot. Cell">
        <title>Genome update of Botrytis cinerea strains B05.10 and T4.</title>
        <authorList>
            <person name="Staats M."/>
            <person name="van Kan J.A."/>
        </authorList>
    </citation>
    <scope>NUCLEOTIDE SEQUENCE [LARGE SCALE GENOMIC DNA]</scope>
    <source>
        <strain evidence="2 3">B05.10</strain>
    </source>
</reference>
<dbReference type="Proteomes" id="UP000001798">
    <property type="component" value="Chromosome 11"/>
</dbReference>
<accession>A0A384JW30</accession>
<gene>
    <name evidence="2" type="ORF">BCIN_11g01160</name>
</gene>
<protein>
    <submittedName>
        <fullName evidence="2">Uncharacterized protein</fullName>
    </submittedName>
</protein>
<dbReference type="RefSeq" id="XP_001556576.1">
    <property type="nucleotide sequence ID" value="XM_001556526.2"/>
</dbReference>
<sequence length="253" mass="29523">MSISPQLCASRRVHFDASITKSPCNGPNNIRNPINDDYYLRMVFAEKKMWIKSNMLSENESEMSNHDQERCETQHHIRFKPETRDTDQNHHANEEYYHRMVAIEKRIGQGANVETELSDGEPQGSQNRIRFDDALKTSPCKSAEATHKSKTEECYHRMVAMESKMWKEANIAGQAEAPHDVQRRVKFQDSVLKLTPSNMRIHQENTKNQLYDRMIQLETRIWIDGGDNEEWDTCYKSDDETSPTEANHFQSQN</sequence>